<accession>A0A1X0DTC6</accession>
<proteinExistence type="inferred from homology"/>
<dbReference type="Proteomes" id="UP000192566">
    <property type="component" value="Unassembled WGS sequence"/>
</dbReference>
<dbReference type="AlphaFoldDB" id="A0A1X0DTC6"/>
<evidence type="ECO:0000313" key="4">
    <source>
        <dbReference type="EMBL" id="ORA75452.1"/>
    </source>
</evidence>
<dbReference type="GO" id="GO:0005524">
    <property type="term" value="F:ATP binding"/>
    <property type="evidence" value="ECO:0007669"/>
    <property type="project" value="UniProtKB-KW"/>
</dbReference>
<protein>
    <submittedName>
        <fullName evidence="4">Uncharacterized protein</fullName>
    </submittedName>
</protein>
<dbReference type="STRING" id="53376.BST25_05910"/>
<reference evidence="4 5" key="1">
    <citation type="submission" date="2017-02" db="EMBL/GenBank/DDBJ databases">
        <title>The new phylogeny of genus Mycobacterium.</title>
        <authorList>
            <person name="Tortoli E."/>
            <person name="Trovato A."/>
            <person name="Cirillo D.M."/>
        </authorList>
    </citation>
    <scope>NUCLEOTIDE SEQUENCE [LARGE SCALE GENOMIC DNA]</scope>
    <source>
        <strain evidence="4 5">DSM 44471</strain>
    </source>
</reference>
<dbReference type="GO" id="GO:0005694">
    <property type="term" value="C:chromosome"/>
    <property type="evidence" value="ECO:0007669"/>
    <property type="project" value="TreeGrafter"/>
</dbReference>
<evidence type="ECO:0000256" key="2">
    <source>
        <dbReference type="ARBA" id="ARBA00022840"/>
    </source>
</evidence>
<dbReference type="EMBL" id="MVHR01000005">
    <property type="protein sequence ID" value="ORA75452.1"/>
    <property type="molecule type" value="Genomic_DNA"/>
</dbReference>
<organism evidence="4 5">
    <name type="scientific">Mycobacterium heidelbergense</name>
    <dbReference type="NCBI Taxonomy" id="53376"/>
    <lineage>
        <taxon>Bacteria</taxon>
        <taxon>Bacillati</taxon>
        <taxon>Actinomycetota</taxon>
        <taxon>Actinomycetes</taxon>
        <taxon>Mycobacteriales</taxon>
        <taxon>Mycobacteriaceae</taxon>
        <taxon>Mycobacterium</taxon>
        <taxon>Mycobacterium simiae complex</taxon>
    </lineage>
</organism>
<dbReference type="InterPro" id="IPR003959">
    <property type="entry name" value="ATPase_AAA_core"/>
</dbReference>
<dbReference type="Pfam" id="PF00004">
    <property type="entry name" value="AAA"/>
    <property type="match status" value="1"/>
</dbReference>
<dbReference type="Gene3D" id="3.40.50.300">
    <property type="entry name" value="P-loop containing nucleotide triphosphate hydrolases"/>
    <property type="match status" value="1"/>
</dbReference>
<gene>
    <name evidence="4" type="ORF">BST25_05910</name>
</gene>
<dbReference type="PANTHER" id="PTHR45991">
    <property type="entry name" value="PACHYTENE CHECKPOINT PROTEIN 2"/>
    <property type="match status" value="1"/>
</dbReference>
<dbReference type="GO" id="GO:0016887">
    <property type="term" value="F:ATP hydrolysis activity"/>
    <property type="evidence" value="ECO:0007669"/>
    <property type="project" value="InterPro"/>
</dbReference>
<dbReference type="InterPro" id="IPR003593">
    <property type="entry name" value="AAA+_ATPase"/>
</dbReference>
<dbReference type="InterPro" id="IPR003960">
    <property type="entry name" value="ATPase_AAA_CS"/>
</dbReference>
<evidence type="ECO:0000256" key="1">
    <source>
        <dbReference type="ARBA" id="ARBA00022741"/>
    </source>
</evidence>
<dbReference type="PROSITE" id="PS00674">
    <property type="entry name" value="AAA"/>
    <property type="match status" value="1"/>
</dbReference>
<sequence>MSTADVADCVTANVVVPHERYDPLWDVIVTAGDVKDRLLRSALLALTVRSKLPFHVTALHGLALLTGPPGTGKSTLARGLASKVAETIDGKARLIEINPHGLMSGEHGQSQQRVHRLLAEHVPLMADDGIPTVVLLDEVESMAVARGSASLAANPADVHRATDAVLTALDEMTTTAPHIFVVATSNFTEALDDALMSRADVTVMVPLPDEAAITQILKETLTGFATAYPALLKVAAAPALARVAPKLAGMDGRRIRKLVTEAMQRRVETTLDPGCLTVNDLEQASSLWLVQPAKSWAVDRAAD</sequence>
<comment type="caution">
    <text evidence="4">The sequence shown here is derived from an EMBL/GenBank/DDBJ whole genome shotgun (WGS) entry which is preliminary data.</text>
</comment>
<dbReference type="SUPFAM" id="SSF52540">
    <property type="entry name" value="P-loop containing nucleoside triphosphate hydrolases"/>
    <property type="match status" value="1"/>
</dbReference>
<evidence type="ECO:0000313" key="5">
    <source>
        <dbReference type="Proteomes" id="UP000192566"/>
    </source>
</evidence>
<dbReference type="SMART" id="SM00382">
    <property type="entry name" value="AAA"/>
    <property type="match status" value="1"/>
</dbReference>
<dbReference type="InterPro" id="IPR044539">
    <property type="entry name" value="Pch2-like"/>
</dbReference>
<dbReference type="InterPro" id="IPR027417">
    <property type="entry name" value="P-loop_NTPase"/>
</dbReference>
<name>A0A1X0DTC6_MYCHE</name>
<dbReference type="PANTHER" id="PTHR45991:SF1">
    <property type="entry name" value="PACHYTENE CHECKPOINT PROTEIN 2 HOMOLOG"/>
    <property type="match status" value="1"/>
</dbReference>
<keyword evidence="5" id="KW-1185">Reference proteome</keyword>
<keyword evidence="2 3" id="KW-0067">ATP-binding</keyword>
<evidence type="ECO:0000256" key="3">
    <source>
        <dbReference type="RuleBase" id="RU003651"/>
    </source>
</evidence>
<comment type="similarity">
    <text evidence="3">Belongs to the AAA ATPase family.</text>
</comment>
<keyword evidence="1 3" id="KW-0547">Nucleotide-binding</keyword>